<gene>
    <name evidence="1" type="ORF">IEI95_012685</name>
</gene>
<comment type="caution">
    <text evidence="1">The sequence shown here is derived from an EMBL/GenBank/DDBJ whole genome shotgun (WGS) entry which is preliminary data.</text>
</comment>
<evidence type="ECO:0000313" key="1">
    <source>
        <dbReference type="EMBL" id="MBF2715069.1"/>
    </source>
</evidence>
<reference evidence="1" key="1">
    <citation type="submission" date="2020-11" db="EMBL/GenBank/DDBJ databases">
        <title>Agrobacterium vitis strain K377 genome.</title>
        <authorList>
            <person name="Xi H."/>
        </authorList>
    </citation>
    <scope>NUCLEOTIDE SEQUENCE</scope>
    <source>
        <strain evidence="1">K377</strain>
    </source>
</reference>
<dbReference type="AlphaFoldDB" id="A0AAE2UWK3"/>
<dbReference type="Proteomes" id="UP000655037">
    <property type="component" value="Unassembled WGS sequence"/>
</dbReference>
<sequence>MKQIFFFATPADIKPVIYALEMDKDLGFVRVGIHDRPDPPIVSSSEISQPGIATNETASGSISYLIVPRGAHLQTREYINEESSRPGTKEWSVYNGFNEESVEVTLAGLWKEGTLLPGSVKTMHTTKWAQAIMRNFQSELKKEDFKKVQSWWLGREALQMLRTGKRLSVTAVQSPPEYDLTLENLPVELR</sequence>
<accession>A0AAE2UWK3</accession>
<dbReference type="RefSeq" id="WP_194416509.1">
    <property type="nucleotide sequence ID" value="NZ_JACXXJ020000005.1"/>
</dbReference>
<dbReference type="EMBL" id="JACXXJ020000005">
    <property type="protein sequence ID" value="MBF2715069.1"/>
    <property type="molecule type" value="Genomic_DNA"/>
</dbReference>
<proteinExistence type="predicted"/>
<evidence type="ECO:0000313" key="2">
    <source>
        <dbReference type="Proteomes" id="UP000655037"/>
    </source>
</evidence>
<protein>
    <submittedName>
        <fullName evidence="1">Uncharacterized protein</fullName>
    </submittedName>
</protein>
<organism evidence="1 2">
    <name type="scientific">Agrobacterium vitis</name>
    <name type="common">Rhizobium vitis</name>
    <dbReference type="NCBI Taxonomy" id="373"/>
    <lineage>
        <taxon>Bacteria</taxon>
        <taxon>Pseudomonadati</taxon>
        <taxon>Pseudomonadota</taxon>
        <taxon>Alphaproteobacteria</taxon>
        <taxon>Hyphomicrobiales</taxon>
        <taxon>Rhizobiaceae</taxon>
        <taxon>Rhizobium/Agrobacterium group</taxon>
        <taxon>Agrobacterium</taxon>
    </lineage>
</organism>
<name>A0AAE2UWK3_AGRVI</name>